<dbReference type="InterPro" id="IPR050925">
    <property type="entry name" value="Rhomboid_protease_S54"/>
</dbReference>
<keyword evidence="4" id="KW-0378">Hydrolase</keyword>
<evidence type="ECO:0000256" key="5">
    <source>
        <dbReference type="ARBA" id="ARBA00022989"/>
    </source>
</evidence>
<feature type="transmembrane region" description="Helical" evidence="7">
    <location>
        <begin position="45"/>
        <end position="64"/>
    </location>
</feature>
<keyword evidence="6 7" id="KW-0472">Membrane</keyword>
<dbReference type="PANTHER" id="PTHR43731">
    <property type="entry name" value="RHOMBOID PROTEASE"/>
    <property type="match status" value="1"/>
</dbReference>
<evidence type="ECO:0000256" key="3">
    <source>
        <dbReference type="ARBA" id="ARBA00022692"/>
    </source>
</evidence>
<dbReference type="Pfam" id="PF01694">
    <property type="entry name" value="Rhomboid"/>
    <property type="match status" value="1"/>
</dbReference>
<evidence type="ECO:0000256" key="1">
    <source>
        <dbReference type="ARBA" id="ARBA00004141"/>
    </source>
</evidence>
<dbReference type="EMBL" id="BAABJI010000004">
    <property type="protein sequence ID" value="GAA4930552.1"/>
    <property type="molecule type" value="Genomic_DNA"/>
</dbReference>
<gene>
    <name evidence="9" type="ORF">GCM10023313_39280</name>
</gene>
<keyword evidence="5 7" id="KW-1133">Transmembrane helix</keyword>
<evidence type="ECO:0000259" key="8">
    <source>
        <dbReference type="Pfam" id="PF01694"/>
    </source>
</evidence>
<evidence type="ECO:0000256" key="4">
    <source>
        <dbReference type="ARBA" id="ARBA00022801"/>
    </source>
</evidence>
<sequence length="617" mass="69209">MNKFFVKLRHVFLPFLLISVTTISAYVLVHWLVFIKFELFELDDLWQNFIIPGAVAVIMAYIFIPPIIKRLDFTARKNKSGDPVNGAMIFVIISILPALFIALNCVETKTGKLTTLEHIGSINKQSLTRYYKLKEFYLDKQAVRIYSVFKTSGKYDQNFDMTIYCAVPIRDSLESQPANNVGLNTGRGNFRIDMKKALILVNGKKFSNDSLKYIDPNTVTDVQVINPKASVALYGNAAKYGVVHVIIKDKPIDSGSLAVAENPNAWLAVSYKKTISNDLSPQEKETAYNNFAAVSQSEFNKVDQGTFIYLERLRKSDDLSNFRTAISQKDKSIVADKTILLKPAYEPFESRAGNSFKWIFGSFGIGAFVFFIFIQFFPLRKNHQRKLSSKRFRWLWLNDVKTILWPRTGYVVTPILIVLNITVFFAMVIAGLGFISFSSTDLLLWGADYRPAVMDGDYWRLFTATFLHGGVMHLFLNMYGLMFIGVMLEPVIGSRKFALAYLFAGLAGSAASLWWHPATVGVGASGAIFGMYGVYLALLTTSMYTSAQRKILLTNMVIFIGINLLMGIRGAVDNAAHIGGLVTGIIAGYAVYPFIKQRIDSSNNEQELLHEPEENAV</sequence>
<feature type="transmembrane region" description="Helical" evidence="7">
    <location>
        <begin position="458"/>
        <end position="476"/>
    </location>
</feature>
<dbReference type="Gene3D" id="1.20.1540.10">
    <property type="entry name" value="Rhomboid-like"/>
    <property type="match status" value="1"/>
</dbReference>
<dbReference type="InterPro" id="IPR022764">
    <property type="entry name" value="Peptidase_S54_rhomboid_dom"/>
</dbReference>
<reference evidence="10" key="1">
    <citation type="journal article" date="2019" name="Int. J. Syst. Evol. Microbiol.">
        <title>The Global Catalogue of Microorganisms (GCM) 10K type strain sequencing project: providing services to taxonomists for standard genome sequencing and annotation.</title>
        <authorList>
            <consortium name="The Broad Institute Genomics Platform"/>
            <consortium name="The Broad Institute Genome Sequencing Center for Infectious Disease"/>
            <person name="Wu L."/>
            <person name="Ma J."/>
        </authorList>
    </citation>
    <scope>NUCLEOTIDE SEQUENCE [LARGE SCALE GENOMIC DNA]</scope>
    <source>
        <strain evidence="10">JCM 18283</strain>
    </source>
</reference>
<feature type="transmembrane region" description="Helical" evidence="7">
    <location>
        <begin position="497"/>
        <end position="515"/>
    </location>
</feature>
<evidence type="ECO:0000256" key="6">
    <source>
        <dbReference type="ARBA" id="ARBA00023136"/>
    </source>
</evidence>
<dbReference type="Proteomes" id="UP001501436">
    <property type="component" value="Unassembled WGS sequence"/>
</dbReference>
<evidence type="ECO:0000313" key="9">
    <source>
        <dbReference type="EMBL" id="GAA4930552.1"/>
    </source>
</evidence>
<organism evidence="9 10">
    <name type="scientific">Mucilaginibacter defluvii</name>
    <dbReference type="NCBI Taxonomy" id="1196019"/>
    <lineage>
        <taxon>Bacteria</taxon>
        <taxon>Pseudomonadati</taxon>
        <taxon>Bacteroidota</taxon>
        <taxon>Sphingobacteriia</taxon>
        <taxon>Sphingobacteriales</taxon>
        <taxon>Sphingobacteriaceae</taxon>
        <taxon>Mucilaginibacter</taxon>
    </lineage>
</organism>
<dbReference type="RefSeq" id="WP_345334166.1">
    <property type="nucleotide sequence ID" value="NZ_BAABJI010000004.1"/>
</dbReference>
<comment type="similarity">
    <text evidence="2">Belongs to the peptidase S54 family.</text>
</comment>
<dbReference type="PANTHER" id="PTHR43731:SF14">
    <property type="entry name" value="PRESENILIN-ASSOCIATED RHOMBOID-LIKE PROTEIN, MITOCHONDRIAL"/>
    <property type="match status" value="1"/>
</dbReference>
<feature type="transmembrane region" description="Helical" evidence="7">
    <location>
        <begin position="551"/>
        <end position="569"/>
    </location>
</feature>
<dbReference type="InterPro" id="IPR037066">
    <property type="entry name" value="Plug_dom_sf"/>
</dbReference>
<feature type="transmembrane region" description="Helical" evidence="7">
    <location>
        <begin position="12"/>
        <end position="33"/>
    </location>
</feature>
<dbReference type="Gene3D" id="2.170.130.10">
    <property type="entry name" value="TonB-dependent receptor, plug domain"/>
    <property type="match status" value="1"/>
</dbReference>
<feature type="transmembrane region" description="Helical" evidence="7">
    <location>
        <begin position="575"/>
        <end position="595"/>
    </location>
</feature>
<keyword evidence="3 7" id="KW-0812">Transmembrane</keyword>
<protein>
    <recommendedName>
        <fullName evidence="8">Peptidase S54 rhomboid domain-containing protein</fullName>
    </recommendedName>
</protein>
<evidence type="ECO:0000313" key="10">
    <source>
        <dbReference type="Proteomes" id="UP001501436"/>
    </source>
</evidence>
<proteinExistence type="inferred from homology"/>
<name>A0ABP9G9Z9_9SPHI</name>
<feature type="transmembrane region" description="Helical" evidence="7">
    <location>
        <begin position="84"/>
        <end position="103"/>
    </location>
</feature>
<evidence type="ECO:0000256" key="2">
    <source>
        <dbReference type="ARBA" id="ARBA00009045"/>
    </source>
</evidence>
<keyword evidence="10" id="KW-1185">Reference proteome</keyword>
<evidence type="ECO:0000256" key="7">
    <source>
        <dbReference type="SAM" id="Phobius"/>
    </source>
</evidence>
<dbReference type="SUPFAM" id="SSF144091">
    <property type="entry name" value="Rhomboid-like"/>
    <property type="match status" value="1"/>
</dbReference>
<feature type="transmembrane region" description="Helical" evidence="7">
    <location>
        <begin position="521"/>
        <end position="539"/>
    </location>
</feature>
<comment type="subcellular location">
    <subcellularLocation>
        <location evidence="1">Membrane</location>
        <topology evidence="1">Multi-pass membrane protein</topology>
    </subcellularLocation>
</comment>
<dbReference type="SUPFAM" id="SSF56935">
    <property type="entry name" value="Porins"/>
    <property type="match status" value="1"/>
</dbReference>
<dbReference type="InterPro" id="IPR035952">
    <property type="entry name" value="Rhomboid-like_sf"/>
</dbReference>
<feature type="transmembrane region" description="Helical" evidence="7">
    <location>
        <begin position="358"/>
        <end position="379"/>
    </location>
</feature>
<feature type="transmembrane region" description="Helical" evidence="7">
    <location>
        <begin position="411"/>
        <end position="438"/>
    </location>
</feature>
<comment type="caution">
    <text evidence="9">The sequence shown here is derived from an EMBL/GenBank/DDBJ whole genome shotgun (WGS) entry which is preliminary data.</text>
</comment>
<feature type="domain" description="Peptidase S54 rhomboid" evidence="8">
    <location>
        <begin position="456"/>
        <end position="592"/>
    </location>
</feature>
<accession>A0ABP9G9Z9</accession>